<accession>A0ACC1MXH9</accession>
<dbReference type="EMBL" id="JANJQO010001381">
    <property type="protein sequence ID" value="KAJ2971228.1"/>
    <property type="molecule type" value="Genomic_DNA"/>
</dbReference>
<reference evidence="1" key="1">
    <citation type="submission" date="2022-08" db="EMBL/GenBank/DDBJ databases">
        <title>Genome Sequence of Lecanicillium fungicola.</title>
        <authorList>
            <person name="Buettner E."/>
        </authorList>
    </citation>
    <scope>NUCLEOTIDE SEQUENCE</scope>
    <source>
        <strain evidence="1">Babe33</strain>
    </source>
</reference>
<evidence type="ECO:0000313" key="2">
    <source>
        <dbReference type="Proteomes" id="UP001143910"/>
    </source>
</evidence>
<protein>
    <submittedName>
        <fullName evidence="1">Uncharacterized protein</fullName>
    </submittedName>
</protein>
<gene>
    <name evidence="1" type="ORF">NQ176_g7798</name>
</gene>
<name>A0ACC1MXH9_9HYPO</name>
<dbReference type="Proteomes" id="UP001143910">
    <property type="component" value="Unassembled WGS sequence"/>
</dbReference>
<sequence>MQSWTNPGQNDGNGHDTWQSNFTYDDPGASFDPSQPWAQQVAGQPTEFSDLHQDHSSFFDAASSPANTYIPPQALHGNASNQPAFQTQQYGQQTQENIDPAFHNIHPSLYAHGAKGNAGANVSQIDHGQGFSQHAFGFSTQGNAAFRQQPQQFPTQSHAQQQQPNRPPDQQYGAFAQNPLATVQPQRVHNPQGGFHQNPSLGQAANGQPAQYQTDQHLNYTVPGRQFQIQPDQLNAQQLLNHGYQDGSHAFQGHPAALQHNALQQNLQFMPNAFPETLDAATAAKKGRRSTKSTEPVSAASPADSTSEMVGKRPEDMDAYTAPVPSAEEQEQIAKFSKRSKSAQAKYPSIAGLPHLVFDGSIKIPTPKSFDKLAPLVTLPPRSGKAMVPELGYSLPCEIQGRFTSQYRPAPDRAGLNERRMEAKDLLDQFEASMKAMGKRRPKYTEYPHAFKEQMKSDEAVRNKAEKKAKKETESDQSKPIRAAVRPSDPAEAASWDALGIVCVEQSVVRTSSLIAQRVQQAGDLFIKLRGEMNKAKQELDQLTKDNKPEMVAAKADYEQKKESFYRALDSTVEHADGAVLSNLGGHQKLILSLINALIACIKASDFSGKLPKIVLELFSHFRMTKKIIDATNFETVRKRFGDKGDAEVKEIMQDINDKIQKVIMKASEPETSTGYTGTSAASRAKTATKPAADSTAKRGREDDTDGRTTKKIAVELPGTSSLLKKLAQPKQHSQTIPKPISTAPKAPSSLLPGKNRLTAKPAPKPEATVSAGSPAASGDEKPKAAVRKVSDSKTEPAKVPAPKPAPTATSSALSGIASLLDSINAPKAEATAPASAAAKEVEVVDDSETPEEKAKRLRKLQRRKLRVSWKPDHALVQVKIFQKDEDEDEGRGSNMIRDAADDKSEGMMLKQRMGMDEDEDDDDVPYQPWLAPVETDLSGLGPEARSKNFTTRGGTVTFTTDEQKRIAEREQRELMAIYADPADIPPTPKSPLPESATPATMAKVGQLPTEGTKFVEIQRRWAEEQLLGVDQALLAAVQRLDAKQNPANKLDSILGRLQHNTTTSSTTQPTSASGSAAAQQSISITASNVPLISGLAAEEGILSWLRSDKIAAWRDPNPVYGDLTRPHRYADPSTQAAGDVIEAVAKYLQGKPYPATAPPDWMMQYEDKVKEWWFGYNKEAPARQRREEERLAKAAAEAAASAALQGNQDWSQFGQQQDYAPYMAILQQMNGGNQAQAPAAVPPQQQSHLNDNQLQSILSAINQAPQKNTQPGGDAAYQMMMQMAQGQAQAQGSQYHNAGADRDRDWDRDDDRDRGRDRDWDRDRTRDTGRDDPYRDARKKKATLPPHKPANKALIGTKACTFWQQGKCARGDQCTFRHD</sequence>
<keyword evidence="2" id="KW-1185">Reference proteome</keyword>
<proteinExistence type="predicted"/>
<organism evidence="1 2">
    <name type="scientific">Zarea fungicola</name>
    <dbReference type="NCBI Taxonomy" id="93591"/>
    <lineage>
        <taxon>Eukaryota</taxon>
        <taxon>Fungi</taxon>
        <taxon>Dikarya</taxon>
        <taxon>Ascomycota</taxon>
        <taxon>Pezizomycotina</taxon>
        <taxon>Sordariomycetes</taxon>
        <taxon>Hypocreomycetidae</taxon>
        <taxon>Hypocreales</taxon>
        <taxon>Cordycipitaceae</taxon>
        <taxon>Zarea</taxon>
    </lineage>
</organism>
<comment type="caution">
    <text evidence="1">The sequence shown here is derived from an EMBL/GenBank/DDBJ whole genome shotgun (WGS) entry which is preliminary data.</text>
</comment>
<evidence type="ECO:0000313" key="1">
    <source>
        <dbReference type="EMBL" id="KAJ2971228.1"/>
    </source>
</evidence>